<dbReference type="KEGG" id="msea:METESE_21460"/>
<gene>
    <name evidence="2" type="ORF">METESE_21460</name>
</gene>
<proteinExistence type="predicted"/>
<dbReference type="Proteomes" id="UP001228113">
    <property type="component" value="Chromosome"/>
</dbReference>
<name>A0AA48H746_9BACT</name>
<keyword evidence="3" id="KW-1185">Reference proteome</keyword>
<feature type="chain" id="PRO_5041304583" evidence="1">
    <location>
        <begin position="21"/>
        <end position="262"/>
    </location>
</feature>
<keyword evidence="1" id="KW-0732">Signal</keyword>
<evidence type="ECO:0000313" key="3">
    <source>
        <dbReference type="Proteomes" id="UP001228113"/>
    </source>
</evidence>
<dbReference type="EMBL" id="AP027081">
    <property type="protein sequence ID" value="BDU77188.1"/>
    <property type="molecule type" value="Genomic_DNA"/>
</dbReference>
<evidence type="ECO:0000256" key="1">
    <source>
        <dbReference type="SAM" id="SignalP"/>
    </source>
</evidence>
<organism evidence="2 3">
    <name type="scientific">Mesoterricola sediminis</name>
    <dbReference type="NCBI Taxonomy" id="2927980"/>
    <lineage>
        <taxon>Bacteria</taxon>
        <taxon>Pseudomonadati</taxon>
        <taxon>Acidobacteriota</taxon>
        <taxon>Holophagae</taxon>
        <taxon>Holophagales</taxon>
        <taxon>Holophagaceae</taxon>
        <taxon>Mesoterricola</taxon>
    </lineage>
</organism>
<dbReference type="RefSeq" id="WP_316410138.1">
    <property type="nucleotide sequence ID" value="NZ_AP027081.1"/>
</dbReference>
<protein>
    <submittedName>
        <fullName evidence="2">Uncharacterized protein</fullName>
    </submittedName>
</protein>
<evidence type="ECO:0000313" key="2">
    <source>
        <dbReference type="EMBL" id="BDU77188.1"/>
    </source>
</evidence>
<dbReference type="AlphaFoldDB" id="A0AA48H746"/>
<feature type="signal peptide" evidence="1">
    <location>
        <begin position="1"/>
        <end position="20"/>
    </location>
</feature>
<sequence>MGNLRRALLSVTLVPAFALAQTPAPAPAPALAPGEGLSIASPERGVRSYGDALAPGPMGPLAHLLWVRLEGDAWASAAGSFKCTGKAGPFTCSAPKGHGRVDLPRALQSGCSLALLGWAMMSADQWRQIYGEGAARVRMLEIFAPFAENRVPPGEDIPPLDMTWFGEGDRLRTSPDALARWLADPAQEEVLRLYRRLFLSFIDETFKKNAWWYDAVEAPAPGGGTRAWVVGGNGLVTAVLRLPPGATAAQARARFMAILVGR</sequence>
<accession>A0AA48H746</accession>
<reference evidence="2" key="1">
    <citation type="journal article" date="2023" name="Int. J. Syst. Evol. Microbiol.">
        <title>Mesoterricola silvestris gen. nov., sp. nov., Mesoterricola sediminis sp. nov., Geothrix oryzae sp. nov., Geothrix edaphica sp. nov., Geothrix rubra sp. nov., and Geothrix limicola sp. nov., six novel members of Acidobacteriota isolated from soils.</title>
        <authorList>
            <person name="Itoh H."/>
            <person name="Sugisawa Y."/>
            <person name="Mise K."/>
            <person name="Xu Z."/>
            <person name="Kuniyasu M."/>
            <person name="Ushijima N."/>
            <person name="Kawano K."/>
            <person name="Kobayashi E."/>
            <person name="Shiratori Y."/>
            <person name="Masuda Y."/>
            <person name="Senoo K."/>
        </authorList>
    </citation>
    <scope>NUCLEOTIDE SEQUENCE</scope>
    <source>
        <strain evidence="2">W786</strain>
    </source>
</reference>